<name>A0AAD6WPM7_9AGAR</name>
<evidence type="ECO:0000313" key="1">
    <source>
        <dbReference type="EMBL" id="KAJ7020587.1"/>
    </source>
</evidence>
<dbReference type="AlphaFoldDB" id="A0AAD6WPM7"/>
<dbReference type="Proteomes" id="UP001218188">
    <property type="component" value="Unassembled WGS sequence"/>
</dbReference>
<proteinExistence type="predicted"/>
<comment type="caution">
    <text evidence="1">The sequence shown here is derived from an EMBL/GenBank/DDBJ whole genome shotgun (WGS) entry which is preliminary data.</text>
</comment>
<protein>
    <submittedName>
        <fullName evidence="1">Uncharacterized protein</fullName>
    </submittedName>
</protein>
<evidence type="ECO:0000313" key="2">
    <source>
        <dbReference type="Proteomes" id="UP001218188"/>
    </source>
</evidence>
<dbReference type="EMBL" id="JARJCM010000258">
    <property type="protein sequence ID" value="KAJ7020587.1"/>
    <property type="molecule type" value="Genomic_DNA"/>
</dbReference>
<accession>A0AAD6WPM7</accession>
<keyword evidence="2" id="KW-1185">Reference proteome</keyword>
<sequence>MGPNRAPSTFTGTSAILRHSNLKIGPGETRFSFTQFTPTGIFRWVYNDFRTDKDINTAKFTTSAERERWKQDRARRWQDGIRMYRRLGRPRTVNTPRTRYVDLPYLHHALIMRRLHPYPRRLYLKFTIAI</sequence>
<gene>
    <name evidence="1" type="ORF">C8F04DRAFT_974121</name>
</gene>
<reference evidence="1" key="1">
    <citation type="submission" date="2023-03" db="EMBL/GenBank/DDBJ databases">
        <title>Massive genome expansion in bonnet fungi (Mycena s.s.) driven by repeated elements and novel gene families across ecological guilds.</title>
        <authorList>
            <consortium name="Lawrence Berkeley National Laboratory"/>
            <person name="Harder C.B."/>
            <person name="Miyauchi S."/>
            <person name="Viragh M."/>
            <person name="Kuo A."/>
            <person name="Thoen E."/>
            <person name="Andreopoulos B."/>
            <person name="Lu D."/>
            <person name="Skrede I."/>
            <person name="Drula E."/>
            <person name="Henrissat B."/>
            <person name="Morin E."/>
            <person name="Kohler A."/>
            <person name="Barry K."/>
            <person name="LaButti K."/>
            <person name="Morin E."/>
            <person name="Salamov A."/>
            <person name="Lipzen A."/>
            <person name="Mereny Z."/>
            <person name="Hegedus B."/>
            <person name="Baldrian P."/>
            <person name="Stursova M."/>
            <person name="Weitz H."/>
            <person name="Taylor A."/>
            <person name="Grigoriev I.V."/>
            <person name="Nagy L.G."/>
            <person name="Martin F."/>
            <person name="Kauserud H."/>
        </authorList>
    </citation>
    <scope>NUCLEOTIDE SEQUENCE</scope>
    <source>
        <strain evidence="1">CBHHK200</strain>
    </source>
</reference>
<organism evidence="1 2">
    <name type="scientific">Mycena alexandri</name>
    <dbReference type="NCBI Taxonomy" id="1745969"/>
    <lineage>
        <taxon>Eukaryota</taxon>
        <taxon>Fungi</taxon>
        <taxon>Dikarya</taxon>
        <taxon>Basidiomycota</taxon>
        <taxon>Agaricomycotina</taxon>
        <taxon>Agaricomycetes</taxon>
        <taxon>Agaricomycetidae</taxon>
        <taxon>Agaricales</taxon>
        <taxon>Marasmiineae</taxon>
        <taxon>Mycenaceae</taxon>
        <taxon>Mycena</taxon>
    </lineage>
</organism>